<feature type="region of interest" description="Disordered" evidence="1">
    <location>
        <begin position="672"/>
        <end position="722"/>
    </location>
</feature>
<evidence type="ECO:0000313" key="2">
    <source>
        <dbReference type="EMBL" id="SPO42822.1"/>
    </source>
</evidence>
<protein>
    <submittedName>
        <fullName evidence="2">Uncharacterized protein</fullName>
    </submittedName>
</protein>
<dbReference type="Proteomes" id="UP000325008">
    <property type="component" value="Unassembled WGS sequence"/>
</dbReference>
<feature type="region of interest" description="Disordered" evidence="1">
    <location>
        <begin position="175"/>
        <end position="194"/>
    </location>
</feature>
<accession>A0A5C3FEH5</accession>
<feature type="compositionally biased region" description="Polar residues" evidence="1">
    <location>
        <begin position="676"/>
        <end position="694"/>
    </location>
</feature>
<organism evidence="2 3">
    <name type="scientific">Pseudozyma antarctica</name>
    <name type="common">Yeast</name>
    <name type="synonym">Candida antarctica</name>
    <dbReference type="NCBI Taxonomy" id="84753"/>
    <lineage>
        <taxon>Eukaryota</taxon>
        <taxon>Fungi</taxon>
        <taxon>Dikarya</taxon>
        <taxon>Basidiomycota</taxon>
        <taxon>Ustilaginomycotina</taxon>
        <taxon>Ustilaginomycetes</taxon>
        <taxon>Ustilaginales</taxon>
        <taxon>Ustilaginaceae</taxon>
        <taxon>Moesziomyces</taxon>
    </lineage>
</organism>
<keyword evidence="3" id="KW-1185">Reference proteome</keyword>
<feature type="compositionally biased region" description="Polar residues" evidence="1">
    <location>
        <begin position="398"/>
        <end position="412"/>
    </location>
</feature>
<dbReference type="OrthoDB" id="2549520at2759"/>
<gene>
    <name evidence="2" type="ORF">PSANT_00505</name>
</gene>
<feature type="region of interest" description="Disordered" evidence="1">
    <location>
        <begin position="393"/>
        <end position="418"/>
    </location>
</feature>
<name>A0A5C3FEH5_PSEA2</name>
<feature type="compositionally biased region" description="Acidic residues" evidence="1">
    <location>
        <begin position="875"/>
        <end position="892"/>
    </location>
</feature>
<feature type="region of interest" description="Disordered" evidence="1">
    <location>
        <begin position="446"/>
        <end position="476"/>
    </location>
</feature>
<feature type="region of interest" description="Disordered" evidence="1">
    <location>
        <begin position="808"/>
        <end position="908"/>
    </location>
</feature>
<feature type="region of interest" description="Disordered" evidence="1">
    <location>
        <begin position="120"/>
        <end position="139"/>
    </location>
</feature>
<sequence length="1012" mass="108820">MSFTGLPTAPSPTAALSASTRDPTSSQSHRFGEVTGSTSSHGSSGLDDYKVLQPGDFARMKGQLSLRSRPASRIDWVIDSDHYNALAASPGVPNLLHDASPLPPDFDLVLPARHHHLHDQAKSNRATFGPWSDKSDHTHEGAAAWVDAKEDLLSVADEGSDTEPALQTNDTALQSTQAQPAAAPLTAEEETPQAVKQDTHLSQLKMEAEAAWANYRPGLRPLTTEHESLASTSSTPGTPAQVPQRLASLRRSSLVAHAALAKPHQGSNHNYSASHSSISLSSLAHDTGTPSSLHAKLEPEYVPHPARPFGRGSLGSIRASPSEARFQRPYTASILSSTSEGSLLSYQNSFESGLSPLLLNRAATSGRLHGRSQRPATVGSITVSAAPLRDLHFPRPNLSASSGRPETTNQLSAEERRQQVRRTKKLAQMLGEEMLFATNAHNQQLDPAPRSHSLVASSADARSRKHRPQSMPFSVTGHVDVPGTFASNAGSKTRAFSRKLLHSRTHGVKSWDHASSDLNQNAVYLNLNRKAADVLGIPHPYSSNARANVYAGDTFSSDEELNRVEEIRSHPRPFVPSGLEEFNEPTPKVDQLAAFSAAALDEAASPTLPQDGPFRPFDRSEIDQALAVSESRKLAAARDERRRRVAKMSRWLGEAVPAELISSATKAGPGAVIVSTGPSNPASLGSPAPTTSDAHSLRGAPSSSACQPSSHSHGSISHESSVASNLHSFMSIDSSDEESGDEAAPAIATDRVLTDVRLAASSPRSRASERVAASDSLSTYRNSIESYEYLLENDRRRLGELASIFQHSRSAPRPSTVDTISARSRPVRPNGRPQTSPVTGSMPDGRRRGFQSLGHAGYEPEERPPRPSAAFLELSDSESDSSEADELPESDDASSYPTSRRQRAAHLHDRSISKLSNFFGSTPSQIVRSQSDMRVATSSVDTVSTVGNGSLGSRPARGGNGMRSLSQPEALKTMLRSLEEEAMDDSKLNPFQKSEISRRVHRLKKRTTKIFS</sequence>
<feature type="region of interest" description="Disordered" evidence="1">
    <location>
        <begin position="1"/>
        <end position="50"/>
    </location>
</feature>
<dbReference type="EMBL" id="OOIQ01000001">
    <property type="protein sequence ID" value="SPO42822.1"/>
    <property type="molecule type" value="Genomic_DNA"/>
</dbReference>
<reference evidence="2" key="1">
    <citation type="submission" date="2018-03" db="EMBL/GenBank/DDBJ databases">
        <authorList>
            <person name="Guldener U."/>
        </authorList>
    </citation>
    <scope>NUCLEOTIDE SEQUENCE [LARGE SCALE GENOMIC DNA]</scope>
    <source>
        <strain evidence="2">ATCC34888</strain>
    </source>
</reference>
<feature type="compositionally biased region" description="Low complexity" evidence="1">
    <location>
        <begin position="175"/>
        <end position="186"/>
    </location>
</feature>
<feature type="region of interest" description="Disordered" evidence="1">
    <location>
        <begin position="946"/>
        <end position="966"/>
    </location>
</feature>
<feature type="compositionally biased region" description="Low complexity" evidence="1">
    <location>
        <begin position="699"/>
        <end position="722"/>
    </location>
</feature>
<evidence type="ECO:0000313" key="3">
    <source>
        <dbReference type="Proteomes" id="UP000325008"/>
    </source>
</evidence>
<proteinExistence type="predicted"/>
<feature type="compositionally biased region" description="Low complexity" evidence="1">
    <location>
        <begin position="35"/>
        <end position="45"/>
    </location>
</feature>
<comment type="caution">
    <text evidence="2">The sequence shown here is derived from an EMBL/GenBank/DDBJ whole genome shotgun (WGS) entry which is preliminary data.</text>
</comment>
<dbReference type="RefSeq" id="XP_014659581.1">
    <property type="nucleotide sequence ID" value="XM_014804095.1"/>
</dbReference>
<evidence type="ECO:0000256" key="1">
    <source>
        <dbReference type="SAM" id="MobiDB-lite"/>
    </source>
</evidence>
<dbReference type="AlphaFoldDB" id="A0A5C3FEH5"/>
<feature type="compositionally biased region" description="Low complexity" evidence="1">
    <location>
        <begin position="1"/>
        <end position="20"/>
    </location>
</feature>